<name>A0A327Z4H2_9ACTN</name>
<dbReference type="EMBL" id="QLMJ01000020">
    <property type="protein sequence ID" value="RAK28309.1"/>
    <property type="molecule type" value="Genomic_DNA"/>
</dbReference>
<dbReference type="AlphaFoldDB" id="A0A327Z4H2"/>
<comment type="caution">
    <text evidence="1">The sequence shown here is derived from an EMBL/GenBank/DDBJ whole genome shotgun (WGS) entry which is preliminary data.</text>
</comment>
<gene>
    <name evidence="1" type="ORF">B0I29_12077</name>
</gene>
<dbReference type="Proteomes" id="UP000249341">
    <property type="component" value="Unassembled WGS sequence"/>
</dbReference>
<organism evidence="1 2">
    <name type="scientific">Actinoplanes lutulentus</name>
    <dbReference type="NCBI Taxonomy" id="1287878"/>
    <lineage>
        <taxon>Bacteria</taxon>
        <taxon>Bacillati</taxon>
        <taxon>Actinomycetota</taxon>
        <taxon>Actinomycetes</taxon>
        <taxon>Micromonosporales</taxon>
        <taxon>Micromonosporaceae</taxon>
        <taxon>Actinoplanes</taxon>
    </lineage>
</organism>
<dbReference type="RefSeq" id="WP_375790598.1">
    <property type="nucleotide sequence ID" value="NZ_JACHWI010000002.1"/>
</dbReference>
<reference evidence="1 2" key="1">
    <citation type="submission" date="2018-06" db="EMBL/GenBank/DDBJ databases">
        <title>Genomic Encyclopedia of Type Strains, Phase III (KMG-III): the genomes of soil and plant-associated and newly described type strains.</title>
        <authorList>
            <person name="Whitman W."/>
        </authorList>
    </citation>
    <scope>NUCLEOTIDE SEQUENCE [LARGE SCALE GENOMIC DNA]</scope>
    <source>
        <strain evidence="1 2">CGMCC 4.7090</strain>
    </source>
</reference>
<protein>
    <submittedName>
        <fullName evidence="1">Uncharacterized protein</fullName>
    </submittedName>
</protein>
<sequence length="130" mass="13565">MHVIPAWTHGRSTRHSGAVCGADNGPHTRVTAEPSLVTCPDCPDAAETELIPDDASTGDPHLIEMLREASAGHTRKIDGVVVDGTTASAILTVYDAATPKTQAKIATLPLTLMASLAWNILASEREGAAE</sequence>
<proteinExistence type="predicted"/>
<evidence type="ECO:0000313" key="1">
    <source>
        <dbReference type="EMBL" id="RAK28309.1"/>
    </source>
</evidence>
<evidence type="ECO:0000313" key="2">
    <source>
        <dbReference type="Proteomes" id="UP000249341"/>
    </source>
</evidence>
<accession>A0A327Z4H2</accession>
<keyword evidence="2" id="KW-1185">Reference proteome</keyword>